<evidence type="ECO:0000256" key="3">
    <source>
        <dbReference type="ARBA" id="ARBA00021704"/>
    </source>
</evidence>
<evidence type="ECO:0000313" key="7">
    <source>
        <dbReference type="EMBL" id="CAB3364105.1"/>
    </source>
</evidence>
<dbReference type="GO" id="GO:0005634">
    <property type="term" value="C:nucleus"/>
    <property type="evidence" value="ECO:0007669"/>
    <property type="project" value="UniProtKB-SubCell"/>
</dbReference>
<evidence type="ECO:0000256" key="6">
    <source>
        <dbReference type="ARBA" id="ARBA00032319"/>
    </source>
</evidence>
<dbReference type="Proteomes" id="UP000494165">
    <property type="component" value="Unassembled WGS sequence"/>
</dbReference>
<proteinExistence type="inferred from homology"/>
<comment type="subcellular location">
    <subcellularLocation>
        <location evidence="1">Nucleus</location>
    </subcellularLocation>
</comment>
<protein>
    <recommendedName>
        <fullName evidence="3">tRNA (adenine(58)-N(1))-methyltransferase non-catalytic subunit TRM6</fullName>
    </recommendedName>
    <alternativeName>
        <fullName evidence="6">tRNA(m1A58)-methyltransferase subunit TRM6</fullName>
    </alternativeName>
</protein>
<dbReference type="PANTHER" id="PTHR12945">
    <property type="entry name" value="TRANSLATION INITIATION FACTOR EIF3-RELATED"/>
    <property type="match status" value="1"/>
</dbReference>
<evidence type="ECO:0000256" key="5">
    <source>
        <dbReference type="ARBA" id="ARBA00023242"/>
    </source>
</evidence>
<sequence>METDTIKSGQWVALQRENYVKVVQVTEKSHISLGRDVVELGNLLGKSVWSTYSMEVAKRIRGERRFQLVECPISEYEQSLVQVLVDDSKDTEGKDNRFIKDDGQSQKLSREAIVGMQAEGVSAKDIVGQLVENSSTFEQKTVFAQEKYVSKKQRKYKKYVLVRPTSNRLVTQALCNLSPQEQNPKHMSLRQDSLSLIVSLSGVQATTRPSTFLLFESGSQGMVTSAMIERLSATSDAHLVVLSCARGNDKTVAIQAMNYSPELLSKVCIYWNLPFLSLPKFSL</sequence>
<dbReference type="InterPro" id="IPR017423">
    <property type="entry name" value="TRM6"/>
</dbReference>
<evidence type="ECO:0000256" key="1">
    <source>
        <dbReference type="ARBA" id="ARBA00004123"/>
    </source>
</evidence>
<dbReference type="OrthoDB" id="10254665at2759"/>
<evidence type="ECO:0000256" key="2">
    <source>
        <dbReference type="ARBA" id="ARBA00008320"/>
    </source>
</evidence>
<dbReference type="AlphaFoldDB" id="A0A8S1C7T5"/>
<reference evidence="7 8" key="1">
    <citation type="submission" date="2020-04" db="EMBL/GenBank/DDBJ databases">
        <authorList>
            <person name="Alioto T."/>
            <person name="Alioto T."/>
            <person name="Gomez Garrido J."/>
        </authorList>
    </citation>
    <scope>NUCLEOTIDE SEQUENCE [LARGE SCALE GENOMIC DNA]</scope>
</reference>
<dbReference type="PANTHER" id="PTHR12945:SF0">
    <property type="entry name" value="TRNA (ADENINE(58)-N(1))-METHYLTRANSFERASE NON-CATALYTIC SUBUNIT TRM6"/>
    <property type="match status" value="1"/>
</dbReference>
<keyword evidence="8" id="KW-1185">Reference proteome</keyword>
<name>A0A8S1C7T5_9INSE</name>
<keyword evidence="5" id="KW-0539">Nucleus</keyword>
<evidence type="ECO:0000256" key="4">
    <source>
        <dbReference type="ARBA" id="ARBA00022694"/>
    </source>
</evidence>
<accession>A0A8S1C7T5</accession>
<dbReference type="Pfam" id="PF04189">
    <property type="entry name" value="Gcd10p"/>
    <property type="match status" value="1"/>
</dbReference>
<gene>
    <name evidence="7" type="ORF">CLODIP_2_CD06922</name>
</gene>
<dbReference type="EMBL" id="CADEPI010000014">
    <property type="protein sequence ID" value="CAB3364105.1"/>
    <property type="molecule type" value="Genomic_DNA"/>
</dbReference>
<comment type="caution">
    <text evidence="7">The sequence shown here is derived from an EMBL/GenBank/DDBJ whole genome shotgun (WGS) entry which is preliminary data.</text>
</comment>
<keyword evidence="4" id="KW-0819">tRNA processing</keyword>
<organism evidence="7 8">
    <name type="scientific">Cloeon dipterum</name>
    <dbReference type="NCBI Taxonomy" id="197152"/>
    <lineage>
        <taxon>Eukaryota</taxon>
        <taxon>Metazoa</taxon>
        <taxon>Ecdysozoa</taxon>
        <taxon>Arthropoda</taxon>
        <taxon>Hexapoda</taxon>
        <taxon>Insecta</taxon>
        <taxon>Pterygota</taxon>
        <taxon>Palaeoptera</taxon>
        <taxon>Ephemeroptera</taxon>
        <taxon>Pisciforma</taxon>
        <taxon>Baetidae</taxon>
        <taxon>Cloeon</taxon>
    </lineage>
</organism>
<evidence type="ECO:0000313" key="8">
    <source>
        <dbReference type="Proteomes" id="UP000494165"/>
    </source>
</evidence>
<comment type="similarity">
    <text evidence="2">Belongs to the TRM6/GCD10 family.</text>
</comment>
<dbReference type="GO" id="GO:0031515">
    <property type="term" value="C:tRNA (m1A) methyltransferase complex"/>
    <property type="evidence" value="ECO:0007669"/>
    <property type="project" value="InterPro"/>
</dbReference>
<dbReference type="GO" id="GO:0030488">
    <property type="term" value="P:tRNA methylation"/>
    <property type="evidence" value="ECO:0007669"/>
    <property type="project" value="InterPro"/>
</dbReference>